<gene>
    <name evidence="1" type="ORF">XH94_13800</name>
</gene>
<evidence type="ECO:0000313" key="1">
    <source>
        <dbReference type="EMBL" id="RXH40172.1"/>
    </source>
</evidence>
<dbReference type="EMBL" id="LBJM01000044">
    <property type="protein sequence ID" value="RXH40172.1"/>
    <property type="molecule type" value="Genomic_DNA"/>
</dbReference>
<dbReference type="InterPro" id="IPR026002">
    <property type="entry name" value="ATC_hydrolase-like"/>
</dbReference>
<dbReference type="Pfam" id="PF14196">
    <property type="entry name" value="ATC_hydrolase"/>
    <property type="match status" value="1"/>
</dbReference>
<comment type="caution">
    <text evidence="1">The sequence shown here is derived from an EMBL/GenBank/DDBJ whole genome shotgun (WGS) entry which is preliminary data.</text>
</comment>
<evidence type="ECO:0008006" key="3">
    <source>
        <dbReference type="Google" id="ProtNLM"/>
    </source>
</evidence>
<reference evidence="1 2" key="1">
    <citation type="submission" date="2015-04" db="EMBL/GenBank/DDBJ databases">
        <title>Comparative genomics of rhizobia nodulating Arachis hypogaea in China.</title>
        <authorList>
            <person name="Li Y."/>
        </authorList>
    </citation>
    <scope>NUCLEOTIDE SEQUENCE [LARGE SCALE GENOMIC DNA]</scope>
    <source>
        <strain evidence="1 2">CCBAU 51787</strain>
    </source>
</reference>
<name>A0A4Q0SLP0_9BRAD</name>
<accession>A0A4Q0SLP0</accession>
<dbReference type="AlphaFoldDB" id="A0A4Q0SLP0"/>
<evidence type="ECO:0000313" key="2">
    <source>
        <dbReference type="Proteomes" id="UP000290565"/>
    </source>
</evidence>
<dbReference type="RefSeq" id="WP_128944820.1">
    <property type="nucleotide sequence ID" value="NZ_LBJM01000044.1"/>
</dbReference>
<protein>
    <recommendedName>
        <fullName evidence="3">2-amino-thiazoline-4-carboxylic acid hydrolase</fullName>
    </recommendedName>
</protein>
<proteinExistence type="predicted"/>
<dbReference type="Proteomes" id="UP000290565">
    <property type="component" value="Unassembled WGS sequence"/>
</dbReference>
<organism evidence="1 2">
    <name type="scientific">Bradyrhizobium zhanjiangense</name>
    <dbReference type="NCBI Taxonomy" id="1325107"/>
    <lineage>
        <taxon>Bacteria</taxon>
        <taxon>Pseudomonadati</taxon>
        <taxon>Pseudomonadota</taxon>
        <taxon>Alphaproteobacteria</taxon>
        <taxon>Hyphomicrobiales</taxon>
        <taxon>Nitrobacteraceae</taxon>
        <taxon>Bradyrhizobium</taxon>
    </lineage>
</organism>
<sequence length="158" mass="17818">MVDASEVVISHLQRRKIEGRVLIPFIQVLRDRFGQSAMREVVDETIRKLAAEDGARWAATYGKTTASLRTVAQELWAGGGSMDVEVVSESDDHLDFNVTRCQYAAFYKELGLADLGIRVHCNRDHAMLAGFNDELELSRSQTIMEGGAYCDFRFRKRS</sequence>